<reference evidence="9" key="1">
    <citation type="submission" date="2020-05" db="EMBL/GenBank/DDBJ databases">
        <title>Phylogenomic resolution of chytrid fungi.</title>
        <authorList>
            <person name="Stajich J.E."/>
            <person name="Amses K."/>
            <person name="Simmons R."/>
            <person name="Seto K."/>
            <person name="Myers J."/>
            <person name="Bonds A."/>
            <person name="Quandt C.A."/>
            <person name="Barry K."/>
            <person name="Liu P."/>
            <person name="Grigoriev I."/>
            <person name="Longcore J.E."/>
            <person name="James T.Y."/>
        </authorList>
    </citation>
    <scope>NUCLEOTIDE SEQUENCE</scope>
    <source>
        <strain evidence="9">JEL0476</strain>
    </source>
</reference>
<dbReference type="Pfam" id="PF01490">
    <property type="entry name" value="Aa_trans"/>
    <property type="match status" value="1"/>
</dbReference>
<feature type="transmembrane region" description="Helical" evidence="7">
    <location>
        <begin position="465"/>
        <end position="485"/>
    </location>
</feature>
<feature type="compositionally biased region" description="Polar residues" evidence="6">
    <location>
        <begin position="55"/>
        <end position="88"/>
    </location>
</feature>
<feature type="transmembrane region" description="Helical" evidence="7">
    <location>
        <begin position="429"/>
        <end position="449"/>
    </location>
</feature>
<feature type="non-terminal residue" evidence="9">
    <location>
        <position position="1"/>
    </location>
</feature>
<feature type="compositionally biased region" description="Low complexity" evidence="6">
    <location>
        <begin position="15"/>
        <end position="30"/>
    </location>
</feature>
<evidence type="ECO:0000259" key="8">
    <source>
        <dbReference type="Pfam" id="PF01490"/>
    </source>
</evidence>
<dbReference type="EMBL" id="JADGJW010001388">
    <property type="protein sequence ID" value="KAJ3203723.1"/>
    <property type="molecule type" value="Genomic_DNA"/>
</dbReference>
<feature type="compositionally biased region" description="Polar residues" evidence="6">
    <location>
        <begin position="175"/>
        <end position="184"/>
    </location>
</feature>
<dbReference type="PANTHER" id="PTHR22950:SF666">
    <property type="entry name" value="VACUOLAR AMINO ACID TRANSPORTER 4"/>
    <property type="match status" value="1"/>
</dbReference>
<organism evidence="9 10">
    <name type="scientific">Clydaea vesicula</name>
    <dbReference type="NCBI Taxonomy" id="447962"/>
    <lineage>
        <taxon>Eukaryota</taxon>
        <taxon>Fungi</taxon>
        <taxon>Fungi incertae sedis</taxon>
        <taxon>Chytridiomycota</taxon>
        <taxon>Chytridiomycota incertae sedis</taxon>
        <taxon>Chytridiomycetes</taxon>
        <taxon>Lobulomycetales</taxon>
        <taxon>Lobulomycetaceae</taxon>
        <taxon>Clydaea</taxon>
    </lineage>
</organism>
<name>A0AAD5TVP0_9FUNG</name>
<feature type="domain" description="Amino acid transporter transmembrane" evidence="8">
    <location>
        <begin position="350"/>
        <end position="641"/>
    </location>
</feature>
<keyword evidence="10" id="KW-1185">Reference proteome</keyword>
<dbReference type="AlphaFoldDB" id="A0AAD5TVP0"/>
<dbReference type="PANTHER" id="PTHR22950">
    <property type="entry name" value="AMINO ACID TRANSPORTER"/>
    <property type="match status" value="1"/>
</dbReference>
<keyword evidence="4 7" id="KW-1133">Transmembrane helix</keyword>
<feature type="compositionally biased region" description="Basic residues" evidence="6">
    <location>
        <begin position="36"/>
        <end position="45"/>
    </location>
</feature>
<accession>A0AAD5TVP0</accession>
<protein>
    <submittedName>
        <fullName evidence="9">Neutral amino acid transporter</fullName>
    </submittedName>
</protein>
<gene>
    <name evidence="9" type="primary">AVT3_1</name>
    <name evidence="9" type="ORF">HK099_001391</name>
</gene>
<feature type="transmembrane region" description="Helical" evidence="7">
    <location>
        <begin position="535"/>
        <end position="557"/>
    </location>
</feature>
<feature type="compositionally biased region" description="Low complexity" evidence="6">
    <location>
        <begin position="151"/>
        <end position="174"/>
    </location>
</feature>
<feature type="region of interest" description="Disordered" evidence="6">
    <location>
        <begin position="1"/>
        <end position="112"/>
    </location>
</feature>
<evidence type="ECO:0000256" key="6">
    <source>
        <dbReference type="SAM" id="MobiDB-lite"/>
    </source>
</evidence>
<comment type="subcellular location">
    <subcellularLocation>
        <location evidence="1">Membrane</location>
        <topology evidence="1">Multi-pass membrane protein</topology>
    </subcellularLocation>
</comment>
<feature type="transmembrane region" description="Helical" evidence="7">
    <location>
        <begin position="497"/>
        <end position="515"/>
    </location>
</feature>
<evidence type="ECO:0000313" key="9">
    <source>
        <dbReference type="EMBL" id="KAJ3203723.1"/>
    </source>
</evidence>
<evidence type="ECO:0000256" key="4">
    <source>
        <dbReference type="ARBA" id="ARBA00022989"/>
    </source>
</evidence>
<evidence type="ECO:0000256" key="2">
    <source>
        <dbReference type="ARBA" id="ARBA00008066"/>
    </source>
</evidence>
<sequence>MKKEEEEDLKKTTTNKKSNNKTNESNSNENLDLPKLKKQKKKKKDVKNNVQQQQTLGVSMQRGSSTPIPQSLSIPKSENINTATTSLARSVPRNELSNSLARSSPRNEFNSSLARSIPRNEFNNSLARSIPRSIPIRMSTPSSFKSFNPASFSTPNSSFQSSKSSFSNKYGSISQTSNMQEDVQTQENAEFLNVIKEHLVSEDSQGGEPVFGSVSHSLLGGAITRDIYLYSEKRSQPTVGIKRRNSAPDVSGQALEENATQEDDEPMTASVLRQPGGFRRHFLQNRAILDGQKPPNFLSANFIDFLVLYGFYGGDIEPEYSDESDEEVFLDSENQPLISPTRRSSVEIKGTSPGKAFFMVLKAFIGTGVLFLPRAFLNGGLIFSIITLIILAWLTLHCMLLLVEVSKKKNGLSMGELAGVLYGANMRQVVLWSIAISQMGFSSVYYIFIGKNLKDLLTVMSSCNLILPDWVFVLFQVGLYIPLSWVRNIKHFSITSLIGDVFILMGLTYILYYDIFTLGKQNGPAKNLIYFNTEAFPLFIGSAMFAFEGICLMLPIGDSMKEPEKFPKVLTSSMLTISITFILVGSLGYITFGSNTDTIVFLNVESSQLLTSLELLYVVAIMLTFPLCVYPAVRITENYFFGVHLHRTN</sequence>
<proteinExistence type="inferred from homology"/>
<evidence type="ECO:0000256" key="5">
    <source>
        <dbReference type="ARBA" id="ARBA00023136"/>
    </source>
</evidence>
<dbReference type="GO" id="GO:0015179">
    <property type="term" value="F:L-amino acid transmembrane transporter activity"/>
    <property type="evidence" value="ECO:0007669"/>
    <property type="project" value="TreeGrafter"/>
</dbReference>
<keyword evidence="5 7" id="KW-0472">Membrane</keyword>
<feature type="region of interest" description="Disordered" evidence="6">
    <location>
        <begin position="151"/>
        <end position="184"/>
    </location>
</feature>
<evidence type="ECO:0000256" key="7">
    <source>
        <dbReference type="SAM" id="Phobius"/>
    </source>
</evidence>
<evidence type="ECO:0000256" key="1">
    <source>
        <dbReference type="ARBA" id="ARBA00004141"/>
    </source>
</evidence>
<comment type="similarity">
    <text evidence="2">Belongs to the amino acid/polyamine transporter 2 family.</text>
</comment>
<comment type="caution">
    <text evidence="9">The sequence shown here is derived from an EMBL/GenBank/DDBJ whole genome shotgun (WGS) entry which is preliminary data.</text>
</comment>
<dbReference type="InterPro" id="IPR013057">
    <property type="entry name" value="AA_transpt_TM"/>
</dbReference>
<feature type="compositionally biased region" description="Basic and acidic residues" evidence="6">
    <location>
        <begin position="1"/>
        <end position="11"/>
    </location>
</feature>
<feature type="compositionally biased region" description="Polar residues" evidence="6">
    <location>
        <begin position="95"/>
        <end position="112"/>
    </location>
</feature>
<keyword evidence="3 7" id="KW-0812">Transmembrane</keyword>
<dbReference type="Proteomes" id="UP001211065">
    <property type="component" value="Unassembled WGS sequence"/>
</dbReference>
<feature type="transmembrane region" description="Helical" evidence="7">
    <location>
        <begin position="569"/>
        <end position="592"/>
    </location>
</feature>
<feature type="region of interest" description="Disordered" evidence="6">
    <location>
        <begin position="238"/>
        <end position="267"/>
    </location>
</feature>
<evidence type="ECO:0000313" key="10">
    <source>
        <dbReference type="Proteomes" id="UP001211065"/>
    </source>
</evidence>
<feature type="transmembrane region" description="Helical" evidence="7">
    <location>
        <begin position="612"/>
        <end position="633"/>
    </location>
</feature>
<dbReference type="GO" id="GO:0005774">
    <property type="term" value="C:vacuolar membrane"/>
    <property type="evidence" value="ECO:0007669"/>
    <property type="project" value="TreeGrafter"/>
</dbReference>
<feature type="transmembrane region" description="Helical" evidence="7">
    <location>
        <begin position="382"/>
        <end position="403"/>
    </location>
</feature>
<evidence type="ECO:0000256" key="3">
    <source>
        <dbReference type="ARBA" id="ARBA00022692"/>
    </source>
</evidence>